<evidence type="ECO:0000256" key="1">
    <source>
        <dbReference type="PROSITE-ProRule" id="PRU01122"/>
    </source>
</evidence>
<dbReference type="GO" id="GO:0030163">
    <property type="term" value="P:protein catabolic process"/>
    <property type="evidence" value="ECO:0007669"/>
    <property type="project" value="InterPro"/>
</dbReference>
<dbReference type="GO" id="GO:0006508">
    <property type="term" value="P:proteolysis"/>
    <property type="evidence" value="ECO:0007669"/>
    <property type="project" value="InterPro"/>
</dbReference>
<dbReference type="GO" id="GO:0004252">
    <property type="term" value="F:serine-type endopeptidase activity"/>
    <property type="evidence" value="ECO:0007669"/>
    <property type="project" value="InterPro"/>
</dbReference>
<sequence length="71" mass="8024">LFQVGGIKEKVLGAHRAGLRRVILPLANKHDAELIDKSVKEEMDIQFTSDIDDMLQKIMENDSNLSFLSKL</sequence>
<feature type="domain" description="Lon proteolytic" evidence="2">
    <location>
        <begin position="1"/>
        <end position="61"/>
    </location>
</feature>
<dbReference type="GO" id="GO:0005524">
    <property type="term" value="F:ATP binding"/>
    <property type="evidence" value="ECO:0007669"/>
    <property type="project" value="InterPro"/>
</dbReference>
<accession>A0A0N4XN71</accession>
<dbReference type="InterPro" id="IPR014721">
    <property type="entry name" value="Ribsml_uS5_D2-typ_fold_subgr"/>
</dbReference>
<dbReference type="InterPro" id="IPR008269">
    <property type="entry name" value="Lon_proteolytic"/>
</dbReference>
<dbReference type="GO" id="GO:0004176">
    <property type="term" value="F:ATP-dependent peptidase activity"/>
    <property type="evidence" value="ECO:0007669"/>
    <property type="project" value="InterPro"/>
</dbReference>
<protein>
    <submittedName>
        <fullName evidence="3">Lon proteolytic domain-containing protein</fullName>
    </submittedName>
</protein>
<dbReference type="SUPFAM" id="SSF54211">
    <property type="entry name" value="Ribosomal protein S5 domain 2-like"/>
    <property type="match status" value="1"/>
</dbReference>
<proteinExistence type="predicted"/>
<comment type="caution">
    <text evidence="1">Lacks conserved residue(s) required for the propagation of feature annotation.</text>
</comment>
<dbReference type="InterPro" id="IPR020568">
    <property type="entry name" value="Ribosomal_Su5_D2-typ_SF"/>
</dbReference>
<name>A0A0N4XN71_NIPBR</name>
<dbReference type="WBParaSite" id="NBR_0000397301-mRNA-1">
    <property type="protein sequence ID" value="NBR_0000397301-mRNA-1"/>
    <property type="gene ID" value="NBR_0000397301"/>
</dbReference>
<dbReference type="PANTHER" id="PTHR10046">
    <property type="entry name" value="ATP DEPENDENT LON PROTEASE FAMILY MEMBER"/>
    <property type="match status" value="1"/>
</dbReference>
<dbReference type="Pfam" id="PF05362">
    <property type="entry name" value="Lon_C"/>
    <property type="match status" value="1"/>
</dbReference>
<dbReference type="Gene3D" id="3.30.230.10">
    <property type="match status" value="1"/>
</dbReference>
<dbReference type="AlphaFoldDB" id="A0A0N4XN71"/>
<dbReference type="InterPro" id="IPR027065">
    <property type="entry name" value="Lon_Prtase"/>
</dbReference>
<organism evidence="3">
    <name type="scientific">Nippostrongylus brasiliensis</name>
    <name type="common">Rat hookworm</name>
    <dbReference type="NCBI Taxonomy" id="27835"/>
    <lineage>
        <taxon>Eukaryota</taxon>
        <taxon>Metazoa</taxon>
        <taxon>Ecdysozoa</taxon>
        <taxon>Nematoda</taxon>
        <taxon>Chromadorea</taxon>
        <taxon>Rhabditida</taxon>
        <taxon>Rhabditina</taxon>
        <taxon>Rhabditomorpha</taxon>
        <taxon>Strongyloidea</taxon>
        <taxon>Heligmosomidae</taxon>
        <taxon>Nippostrongylus</taxon>
    </lineage>
</organism>
<dbReference type="PROSITE" id="PS51786">
    <property type="entry name" value="LON_PROTEOLYTIC"/>
    <property type="match status" value="1"/>
</dbReference>
<evidence type="ECO:0000259" key="2">
    <source>
        <dbReference type="PROSITE" id="PS51786"/>
    </source>
</evidence>
<evidence type="ECO:0000313" key="3">
    <source>
        <dbReference type="WBParaSite" id="NBR_0000397301-mRNA-1"/>
    </source>
</evidence>
<dbReference type="OMA" id="ANKHDAE"/>
<reference evidence="3" key="1">
    <citation type="submission" date="2017-02" db="UniProtKB">
        <authorList>
            <consortium name="WormBaseParasite"/>
        </authorList>
    </citation>
    <scope>IDENTIFICATION</scope>
</reference>